<dbReference type="GO" id="GO:0005366">
    <property type="term" value="F:myo-inositol:proton symporter activity"/>
    <property type="evidence" value="ECO:0007669"/>
    <property type="project" value="TreeGrafter"/>
</dbReference>
<feature type="transmembrane region" description="Helical" evidence="8">
    <location>
        <begin position="163"/>
        <end position="185"/>
    </location>
</feature>
<accession>A0AAE0VJI0</accession>
<dbReference type="NCBIfam" id="TIGR00879">
    <property type="entry name" value="SP"/>
    <property type="match status" value="1"/>
</dbReference>
<feature type="transmembrane region" description="Helical" evidence="8">
    <location>
        <begin position="111"/>
        <end position="131"/>
    </location>
</feature>
<feature type="transmembrane region" description="Helical" evidence="8">
    <location>
        <begin position="494"/>
        <end position="513"/>
    </location>
</feature>
<dbReference type="PROSITE" id="PS00217">
    <property type="entry name" value="SUGAR_TRANSPORT_2"/>
    <property type="match status" value="1"/>
</dbReference>
<feature type="transmembrane region" description="Helical" evidence="8">
    <location>
        <begin position="386"/>
        <end position="406"/>
    </location>
</feature>
<feature type="transmembrane region" description="Helical" evidence="8">
    <location>
        <begin position="68"/>
        <end position="91"/>
    </location>
</feature>
<keyword evidence="4 8" id="KW-0812">Transmembrane</keyword>
<organism evidence="10 11">
    <name type="scientific">Potamilus streckersoni</name>
    <dbReference type="NCBI Taxonomy" id="2493646"/>
    <lineage>
        <taxon>Eukaryota</taxon>
        <taxon>Metazoa</taxon>
        <taxon>Spiralia</taxon>
        <taxon>Lophotrochozoa</taxon>
        <taxon>Mollusca</taxon>
        <taxon>Bivalvia</taxon>
        <taxon>Autobranchia</taxon>
        <taxon>Heteroconchia</taxon>
        <taxon>Palaeoheterodonta</taxon>
        <taxon>Unionida</taxon>
        <taxon>Unionoidea</taxon>
        <taxon>Unionidae</taxon>
        <taxon>Ambleminae</taxon>
        <taxon>Lampsilini</taxon>
        <taxon>Potamilus</taxon>
    </lineage>
</organism>
<dbReference type="FunFam" id="1.20.1250.20:FF:000780">
    <property type="entry name" value="Proton myo-inositol cotransporter"/>
    <property type="match status" value="1"/>
</dbReference>
<dbReference type="PANTHER" id="PTHR48020">
    <property type="entry name" value="PROTON MYO-INOSITOL COTRANSPORTER"/>
    <property type="match status" value="1"/>
</dbReference>
<dbReference type="InterPro" id="IPR050814">
    <property type="entry name" value="Myo-inositol_Transporter"/>
</dbReference>
<dbReference type="InterPro" id="IPR005829">
    <property type="entry name" value="Sugar_transporter_CS"/>
</dbReference>
<keyword evidence="5 8" id="KW-1133">Transmembrane helix</keyword>
<dbReference type="InterPro" id="IPR005828">
    <property type="entry name" value="MFS_sugar_transport-like"/>
</dbReference>
<reference evidence="10" key="1">
    <citation type="journal article" date="2021" name="Genome Biol. Evol.">
        <title>A High-Quality Reference Genome for a Parasitic Bivalve with Doubly Uniparental Inheritance (Bivalvia: Unionida).</title>
        <authorList>
            <person name="Smith C.H."/>
        </authorList>
    </citation>
    <scope>NUCLEOTIDE SEQUENCE</scope>
    <source>
        <strain evidence="10">CHS0354</strain>
    </source>
</reference>
<feature type="transmembrane region" description="Helical" evidence="8">
    <location>
        <begin position="227"/>
        <end position="248"/>
    </location>
</feature>
<dbReference type="Pfam" id="PF00083">
    <property type="entry name" value="Sugar_tr"/>
    <property type="match status" value="2"/>
</dbReference>
<protein>
    <recommendedName>
        <fullName evidence="9">Major facilitator superfamily (MFS) profile domain-containing protein</fullName>
    </recommendedName>
</protein>
<keyword evidence="11" id="KW-1185">Reference proteome</keyword>
<reference evidence="10" key="3">
    <citation type="submission" date="2023-05" db="EMBL/GenBank/DDBJ databases">
        <authorList>
            <person name="Smith C.H."/>
        </authorList>
    </citation>
    <scope>NUCLEOTIDE SEQUENCE</scope>
    <source>
        <strain evidence="10">CHS0354</strain>
        <tissue evidence="10">Mantle</tissue>
    </source>
</reference>
<gene>
    <name evidence="10" type="ORF">CHS0354_029884</name>
</gene>
<dbReference type="AlphaFoldDB" id="A0AAE0VJI0"/>
<dbReference type="SUPFAM" id="SSF103473">
    <property type="entry name" value="MFS general substrate transporter"/>
    <property type="match status" value="1"/>
</dbReference>
<name>A0AAE0VJI0_9BIVA</name>
<dbReference type="GO" id="GO:0016324">
    <property type="term" value="C:apical plasma membrane"/>
    <property type="evidence" value="ECO:0007669"/>
    <property type="project" value="TreeGrafter"/>
</dbReference>
<dbReference type="CDD" id="cd17360">
    <property type="entry name" value="MFS_HMIT_like"/>
    <property type="match status" value="1"/>
</dbReference>
<evidence type="ECO:0000256" key="8">
    <source>
        <dbReference type="SAM" id="Phobius"/>
    </source>
</evidence>
<feature type="transmembrane region" description="Helical" evidence="8">
    <location>
        <begin position="197"/>
        <end position="221"/>
    </location>
</feature>
<evidence type="ECO:0000256" key="5">
    <source>
        <dbReference type="ARBA" id="ARBA00022989"/>
    </source>
</evidence>
<keyword evidence="6 8" id="KW-0472">Membrane</keyword>
<evidence type="ECO:0000256" key="7">
    <source>
        <dbReference type="RuleBase" id="RU003346"/>
    </source>
</evidence>
<evidence type="ECO:0000259" key="9">
    <source>
        <dbReference type="PROSITE" id="PS50850"/>
    </source>
</evidence>
<dbReference type="InterPro" id="IPR003663">
    <property type="entry name" value="Sugar/inositol_transpt"/>
</dbReference>
<evidence type="ECO:0000313" key="11">
    <source>
        <dbReference type="Proteomes" id="UP001195483"/>
    </source>
</evidence>
<dbReference type="PROSITE" id="PS00216">
    <property type="entry name" value="SUGAR_TRANSPORT_1"/>
    <property type="match status" value="1"/>
</dbReference>
<comment type="subcellular location">
    <subcellularLocation>
        <location evidence="1">Membrane</location>
        <topology evidence="1">Multi-pass membrane protein</topology>
    </subcellularLocation>
</comment>
<comment type="caution">
    <text evidence="10">The sequence shown here is derived from an EMBL/GenBank/DDBJ whole genome shotgun (WGS) entry which is preliminary data.</text>
</comment>
<evidence type="ECO:0000256" key="6">
    <source>
        <dbReference type="ARBA" id="ARBA00023136"/>
    </source>
</evidence>
<evidence type="ECO:0000256" key="2">
    <source>
        <dbReference type="ARBA" id="ARBA00010992"/>
    </source>
</evidence>
<feature type="domain" description="Major facilitator superfamily (MFS) profile" evidence="9">
    <location>
        <begin position="73"/>
        <end position="587"/>
    </location>
</feature>
<dbReference type="EMBL" id="JAEAOA010001785">
    <property type="protein sequence ID" value="KAK3579030.1"/>
    <property type="molecule type" value="Genomic_DNA"/>
</dbReference>
<dbReference type="InterPro" id="IPR020846">
    <property type="entry name" value="MFS_dom"/>
</dbReference>
<dbReference type="PRINTS" id="PR00171">
    <property type="entry name" value="SUGRTRNSPORT"/>
</dbReference>
<evidence type="ECO:0000256" key="1">
    <source>
        <dbReference type="ARBA" id="ARBA00004141"/>
    </source>
</evidence>
<dbReference type="FunFam" id="1.20.1250.20:FF:000177">
    <property type="entry name" value="proton myo-inositol cotransporter isoform X1"/>
    <property type="match status" value="1"/>
</dbReference>
<evidence type="ECO:0000256" key="4">
    <source>
        <dbReference type="ARBA" id="ARBA00022692"/>
    </source>
</evidence>
<evidence type="ECO:0000313" key="10">
    <source>
        <dbReference type="EMBL" id="KAK3579030.1"/>
    </source>
</evidence>
<reference evidence="10" key="2">
    <citation type="journal article" date="2021" name="Genome Biol. Evol.">
        <title>Developing a high-quality reference genome for a parasitic bivalve with doubly uniparental inheritance (Bivalvia: Unionida).</title>
        <authorList>
            <person name="Smith C.H."/>
        </authorList>
    </citation>
    <scope>NUCLEOTIDE SEQUENCE</scope>
    <source>
        <strain evidence="10">CHS0354</strain>
        <tissue evidence="10">Mantle</tissue>
    </source>
</reference>
<dbReference type="PANTHER" id="PTHR48020:SF12">
    <property type="entry name" value="PROTON MYO-INOSITOL COTRANSPORTER"/>
    <property type="match status" value="1"/>
</dbReference>
<proteinExistence type="inferred from homology"/>
<feature type="transmembrane region" description="Helical" evidence="8">
    <location>
        <begin position="138"/>
        <end position="157"/>
    </location>
</feature>
<dbReference type="InterPro" id="IPR036259">
    <property type="entry name" value="MFS_trans_sf"/>
</dbReference>
<dbReference type="Proteomes" id="UP001195483">
    <property type="component" value="Unassembled WGS sequence"/>
</dbReference>
<dbReference type="PROSITE" id="PS50850">
    <property type="entry name" value="MFS"/>
    <property type="match status" value="1"/>
</dbReference>
<evidence type="ECO:0000256" key="3">
    <source>
        <dbReference type="ARBA" id="ARBA00022448"/>
    </source>
</evidence>
<feature type="transmembrane region" description="Helical" evidence="8">
    <location>
        <begin position="352"/>
        <end position="374"/>
    </location>
</feature>
<sequence length="618" mass="68207">MMIISDSEEEFELDTVSMSDERTLLVNNASEADRLEKMERRVQYTSEDDNVIMESESDSKPETRRTPCFVYTLSFFSAIGGFLFGYDTGVVSGAMLLLKDYFNLLSLQEEIIVSVTIGFAFLFALVGGFLNDFFGRKSTTLIASVVFTAGAFVLAFAKNVAMLIIGRSILGIGIGLASMTVPVYIAECAPPHLRGRLVTVNNLFITGGQFVASVLAGAFSYDTRDGWRYMLGLAGIPSVVQFIGFLFLPESPRWLIKKGHNDRAKEVLMRIRGTKDVNKELEEVKFSLIKQEEGTDGSGLNIMRVLNTPTVRRALVVGCGLQLFQQLSGINTVMYYSATIIKMSGIRKQSDAIWLAAGTAFINFIFTIIGVWLVERIGRKKLIMGSLGGVLVSLVVLAIGFQLAAINSPPVTIHEDKNNTNDCSKYNWCESCIENKGCGFCFNNFGKGTVNGSCLHVSSSEDSSHSSYGRCSSSSVVDEDGGLIWAYEYCPTDYSWMAVMGLGLYLMFFAPGMGPMPWTVNSEIYPLWARSTCNSVATATNWISNLLVSMTFLTLTETITKYGTYWLFVGIVILGLLFIGMTMPETKGKKLEAVESLFEEPWCKCDFGRNSRSVDITR</sequence>
<feature type="transmembrane region" description="Helical" evidence="8">
    <location>
        <begin position="562"/>
        <end position="581"/>
    </location>
</feature>
<comment type="similarity">
    <text evidence="2 7">Belongs to the major facilitator superfamily. Sugar transporter (TC 2.A.1.1) family.</text>
</comment>
<keyword evidence="3 7" id="KW-0813">Transport</keyword>
<dbReference type="Gene3D" id="1.20.1250.20">
    <property type="entry name" value="MFS general substrate transporter like domains"/>
    <property type="match status" value="2"/>
</dbReference>